<feature type="compositionally biased region" description="Low complexity" evidence="1">
    <location>
        <begin position="705"/>
        <end position="742"/>
    </location>
</feature>
<feature type="compositionally biased region" description="Basic and acidic residues" evidence="1">
    <location>
        <begin position="399"/>
        <end position="414"/>
    </location>
</feature>
<feature type="region of interest" description="Disordered" evidence="1">
    <location>
        <begin position="247"/>
        <end position="278"/>
    </location>
</feature>
<gene>
    <name evidence="2" type="ORF">HCN44_000614</name>
</gene>
<dbReference type="OrthoDB" id="10046062at2759"/>
<protein>
    <submittedName>
        <fullName evidence="2">Uncharacterized protein</fullName>
    </submittedName>
</protein>
<keyword evidence="3" id="KW-1185">Reference proteome</keyword>
<feature type="compositionally biased region" description="Polar residues" evidence="1">
    <location>
        <begin position="743"/>
        <end position="756"/>
    </location>
</feature>
<dbReference type="Proteomes" id="UP000639338">
    <property type="component" value="Unassembled WGS sequence"/>
</dbReference>
<dbReference type="AlphaFoldDB" id="A0A835CNG8"/>
<feature type="compositionally biased region" description="Polar residues" evidence="1">
    <location>
        <begin position="61"/>
        <end position="73"/>
    </location>
</feature>
<reference evidence="2 3" key="1">
    <citation type="submission" date="2020-08" db="EMBL/GenBank/DDBJ databases">
        <title>Aphidius gifuensis genome sequencing and assembly.</title>
        <authorList>
            <person name="Du Z."/>
        </authorList>
    </citation>
    <scope>NUCLEOTIDE SEQUENCE [LARGE SCALE GENOMIC DNA]</scope>
    <source>
        <strain evidence="2">YNYX2018</strain>
        <tissue evidence="2">Adults</tissue>
    </source>
</reference>
<feature type="compositionally biased region" description="Polar residues" evidence="1">
    <location>
        <begin position="416"/>
        <end position="427"/>
    </location>
</feature>
<evidence type="ECO:0000256" key="1">
    <source>
        <dbReference type="SAM" id="MobiDB-lite"/>
    </source>
</evidence>
<evidence type="ECO:0000313" key="2">
    <source>
        <dbReference type="EMBL" id="KAF7990809.1"/>
    </source>
</evidence>
<dbReference type="EMBL" id="JACMRX010000004">
    <property type="protein sequence ID" value="KAF7990809.1"/>
    <property type="molecule type" value="Genomic_DNA"/>
</dbReference>
<feature type="region of interest" description="Disordered" evidence="1">
    <location>
        <begin position="24"/>
        <end position="133"/>
    </location>
</feature>
<feature type="compositionally biased region" description="Low complexity" evidence="1">
    <location>
        <begin position="379"/>
        <end position="391"/>
    </location>
</feature>
<accession>A0A835CNG8</accession>
<feature type="compositionally biased region" description="Polar residues" evidence="1">
    <location>
        <begin position="101"/>
        <end position="112"/>
    </location>
</feature>
<feature type="compositionally biased region" description="Basic and acidic residues" evidence="1">
    <location>
        <begin position="86"/>
        <end position="99"/>
    </location>
</feature>
<organism evidence="2 3">
    <name type="scientific">Aphidius gifuensis</name>
    <name type="common">Parasitoid wasp</name>
    <dbReference type="NCBI Taxonomy" id="684658"/>
    <lineage>
        <taxon>Eukaryota</taxon>
        <taxon>Metazoa</taxon>
        <taxon>Ecdysozoa</taxon>
        <taxon>Arthropoda</taxon>
        <taxon>Hexapoda</taxon>
        <taxon>Insecta</taxon>
        <taxon>Pterygota</taxon>
        <taxon>Neoptera</taxon>
        <taxon>Endopterygota</taxon>
        <taxon>Hymenoptera</taxon>
        <taxon>Apocrita</taxon>
        <taxon>Ichneumonoidea</taxon>
        <taxon>Braconidae</taxon>
        <taxon>Aphidiinae</taxon>
        <taxon>Aphidius</taxon>
    </lineage>
</organism>
<feature type="compositionally biased region" description="Low complexity" evidence="1">
    <location>
        <begin position="253"/>
        <end position="267"/>
    </location>
</feature>
<evidence type="ECO:0000313" key="3">
    <source>
        <dbReference type="Proteomes" id="UP000639338"/>
    </source>
</evidence>
<feature type="region of interest" description="Disordered" evidence="1">
    <location>
        <begin position="379"/>
        <end position="435"/>
    </location>
</feature>
<proteinExistence type="predicted"/>
<comment type="caution">
    <text evidence="2">The sequence shown here is derived from an EMBL/GenBank/DDBJ whole genome shotgun (WGS) entry which is preliminary data.</text>
</comment>
<feature type="region of interest" description="Disordered" evidence="1">
    <location>
        <begin position="703"/>
        <end position="785"/>
    </location>
</feature>
<name>A0A835CNG8_APHGI</name>
<sequence length="1077" mass="119748">MGQCVSSKASAVFAKSSNKSYKIMDKPLKIQNDSKGTSKRGAPSTRGTSISFGFRRRSRGDANQLTLTTNNNDILPPRSKSVGPEQIRRRIIDEDERHQRVQSASSGRSTPKLSRPKKELTSGNTPVRTNRFGFRQSTSRFTDKVTDINTNQNTNNNNFNKDEIIDERLSRPMTRINQINTKTNNNHSAYNNNSSQGMTIVDGAIRRSSGIPEPVSKYTLQSSNLPQPQYAVRINDTNSKINKTAFNQSRKVSTISKSSNGSQSGSGTEDSGIGSQQGYSFIDNEINRNNIVRLDSSPRRSTSRPRNLKMIVNGKNFDVRDCDLHDGDSTVTEISVIPLPKTMSSSSNVNLNTGLIRERTNQYQRNVNKDNRYAESITSMTSMSTMSTTSSEGYDEGLGEEKVYKDRSRSEKKLTTIKNDFSPSSSADDQEEYGHGEAMADEYSFSSIDECRINNNLKKFNIIKNKNKNNNINNDDESCVLLTIEDPEFAIAAAAAAISTTMIDDETSPADSLVDSLTTSLSQTDVKIGIKKEQDIIEKIDNIIVNDDSPGTPTNASNSLSLSEGREYFDDEIADQPGLIFNDTARSHKGQFSQVSQENEQTLNETFSKQHLLQDNSIENSPINCRRVNRMESVGTLSPCESITSDDLMLDYEQSEANSYNGTSRRLDSNPAIHALDDSTILSELEAQSEQVMREWSSLLGTQQPNTNLTNNNFNSVNNVPANESGINSARTSRLLRNRSSTDSPQSLDNVRTKQVPSPFRQVLNGNRQSPSLDSGDEGSPRLERVNYHQDIVSIKTGLLKLMRVVQESGENDLMRAETLNPFSNSSVNGFFQNLNDDDTTDANIHLSNGNVNIADKMTDLRRQVIFLQGQLDDKDRTIHQLQMQVAKQQELFNSTDSQSCELNSTKISKETCNAATQTEKIRPVSAGPSLLQSIPSDSSMGPLVSWKPSIVLDPWNRSTLMYQRPTSLAELNNKSSRKIHVPVASPKLRQENGTIKINGDTDKTFEIRRFNKTQDTKKAKNDTTDELKDGKIDDTQKCTQKITTLKKINSQTFIPRVTRSSDVSPAVVGQVTPNTR</sequence>
<feature type="compositionally biased region" description="Polar residues" evidence="1">
    <location>
        <begin position="764"/>
        <end position="773"/>
    </location>
</feature>